<sequence>MRGMLWSISDLHLSFARPKPMDIFGSRWKNHPDRIAAAWRARVKPDDIVLLAGDTSWAMKLQDALVDLEWIAALPGRKIISRGNHDYWWSSERTNRVRRSMPPGIDILEASAIDLGDVVVCATRGWNAPETPGFQESADRPYYERELARLDRALAEAQRLAEGKRPIVVMIHFPPFAARRPTEFARRIAAAKASACVYGHLHRPEDWATATQGVVDGVYYQLTSCDYLGFGPVAVRGVRAAEG</sequence>
<dbReference type="STRING" id="383372.Rcas_0329"/>
<dbReference type="KEGG" id="rca:Rcas_0329"/>
<dbReference type="SUPFAM" id="SSF56300">
    <property type="entry name" value="Metallo-dependent phosphatases"/>
    <property type="match status" value="1"/>
</dbReference>
<dbReference type="Proteomes" id="UP000000263">
    <property type="component" value="Chromosome"/>
</dbReference>
<dbReference type="InterPro" id="IPR004843">
    <property type="entry name" value="Calcineurin-like_PHP"/>
</dbReference>
<evidence type="ECO:0000259" key="1">
    <source>
        <dbReference type="Pfam" id="PF00149"/>
    </source>
</evidence>
<name>A7NG74_ROSCS</name>
<dbReference type="RefSeq" id="WP_011997865.1">
    <property type="nucleotide sequence ID" value="NC_009767.1"/>
</dbReference>
<feature type="domain" description="Calcineurin-like phosphoesterase" evidence="1">
    <location>
        <begin position="7"/>
        <end position="204"/>
    </location>
</feature>
<dbReference type="OrthoDB" id="8610138at2"/>
<dbReference type="Pfam" id="PF00149">
    <property type="entry name" value="Metallophos"/>
    <property type="match status" value="1"/>
</dbReference>
<dbReference type="PANTHER" id="PTHR31302">
    <property type="entry name" value="TRANSMEMBRANE PROTEIN WITH METALLOPHOSPHOESTERASE DOMAIN-RELATED"/>
    <property type="match status" value="1"/>
</dbReference>
<dbReference type="AlphaFoldDB" id="A7NG74"/>
<dbReference type="GO" id="GO:0016787">
    <property type="term" value="F:hydrolase activity"/>
    <property type="evidence" value="ECO:0007669"/>
    <property type="project" value="InterPro"/>
</dbReference>
<gene>
    <name evidence="2" type="ordered locus">Rcas_0329</name>
</gene>
<dbReference type="PIRSF" id="PIRSF033094">
    <property type="entry name" value="Pesterase_CT488"/>
    <property type="match status" value="1"/>
</dbReference>
<accession>A7NG74</accession>
<dbReference type="InterPro" id="IPR029052">
    <property type="entry name" value="Metallo-depent_PP-like"/>
</dbReference>
<keyword evidence="3" id="KW-1185">Reference proteome</keyword>
<dbReference type="eggNOG" id="COG1768">
    <property type="taxonomic scope" value="Bacteria"/>
</dbReference>
<dbReference type="EMBL" id="CP000804">
    <property type="protein sequence ID" value="ABU56461.1"/>
    <property type="molecule type" value="Genomic_DNA"/>
</dbReference>
<dbReference type="InterPro" id="IPR051158">
    <property type="entry name" value="Metallophosphoesterase_sf"/>
</dbReference>
<dbReference type="HOGENOM" id="CLU_1183887_0_0_0"/>
<evidence type="ECO:0000313" key="3">
    <source>
        <dbReference type="Proteomes" id="UP000000263"/>
    </source>
</evidence>
<dbReference type="PANTHER" id="PTHR31302:SF22">
    <property type="entry name" value="PHOSPHOESTERASE"/>
    <property type="match status" value="1"/>
</dbReference>
<dbReference type="InterPro" id="IPR014578">
    <property type="entry name" value="Pesterase_CT488"/>
</dbReference>
<reference evidence="2 3" key="1">
    <citation type="submission" date="2007-08" db="EMBL/GenBank/DDBJ databases">
        <title>Complete sequence of Roseiflexus castenholzii DSM 13941.</title>
        <authorList>
            <consortium name="US DOE Joint Genome Institute"/>
            <person name="Copeland A."/>
            <person name="Lucas S."/>
            <person name="Lapidus A."/>
            <person name="Barry K."/>
            <person name="Glavina del Rio T."/>
            <person name="Dalin E."/>
            <person name="Tice H."/>
            <person name="Pitluck S."/>
            <person name="Thompson L.S."/>
            <person name="Brettin T."/>
            <person name="Bruce D."/>
            <person name="Detter J.C."/>
            <person name="Han C."/>
            <person name="Tapia R."/>
            <person name="Schmutz J."/>
            <person name="Larimer F."/>
            <person name="Land M."/>
            <person name="Hauser L."/>
            <person name="Kyrpides N."/>
            <person name="Mikhailova N."/>
            <person name="Bryant D.A."/>
            <person name="Hanada S."/>
            <person name="Tsukatani Y."/>
            <person name="Richardson P."/>
        </authorList>
    </citation>
    <scope>NUCLEOTIDE SEQUENCE [LARGE SCALE GENOMIC DNA]</scope>
    <source>
        <strain evidence="3">DSM 13941 / HLO8</strain>
    </source>
</reference>
<protein>
    <submittedName>
        <fullName evidence="2">Metallophosphoesterase</fullName>
    </submittedName>
</protein>
<proteinExistence type="predicted"/>
<evidence type="ECO:0000313" key="2">
    <source>
        <dbReference type="EMBL" id="ABU56461.1"/>
    </source>
</evidence>
<dbReference type="Gene3D" id="3.60.21.10">
    <property type="match status" value="1"/>
</dbReference>
<organism evidence="2 3">
    <name type="scientific">Roseiflexus castenholzii (strain DSM 13941 / HLO8)</name>
    <dbReference type="NCBI Taxonomy" id="383372"/>
    <lineage>
        <taxon>Bacteria</taxon>
        <taxon>Bacillati</taxon>
        <taxon>Chloroflexota</taxon>
        <taxon>Chloroflexia</taxon>
        <taxon>Chloroflexales</taxon>
        <taxon>Roseiflexineae</taxon>
        <taxon>Roseiflexaceae</taxon>
        <taxon>Roseiflexus</taxon>
    </lineage>
</organism>